<dbReference type="AlphaFoldDB" id="A0A7J0E3W9"/>
<keyword evidence="2" id="KW-0812">Transmembrane</keyword>
<proteinExistence type="predicted"/>
<name>A0A7J0E3W9_9ERIC</name>
<evidence type="ECO:0000256" key="2">
    <source>
        <dbReference type="SAM" id="Phobius"/>
    </source>
</evidence>
<accession>A0A7J0E3W9</accession>
<reference evidence="3 4" key="1">
    <citation type="submission" date="2019-07" db="EMBL/GenBank/DDBJ databases">
        <title>De Novo Assembly of kiwifruit Actinidia rufa.</title>
        <authorList>
            <person name="Sugita-Konishi S."/>
            <person name="Sato K."/>
            <person name="Mori E."/>
            <person name="Abe Y."/>
            <person name="Kisaki G."/>
            <person name="Hamano K."/>
            <person name="Suezawa K."/>
            <person name="Otani M."/>
            <person name="Fukuda T."/>
            <person name="Manabe T."/>
            <person name="Gomi K."/>
            <person name="Tabuchi M."/>
            <person name="Akimitsu K."/>
            <person name="Kataoka I."/>
        </authorList>
    </citation>
    <scope>NUCLEOTIDE SEQUENCE [LARGE SCALE GENOMIC DNA]</scope>
    <source>
        <strain evidence="4">cv. Fuchu</strain>
    </source>
</reference>
<protein>
    <submittedName>
        <fullName evidence="3">GTP-binding protein Era-like protein</fullName>
    </submittedName>
</protein>
<evidence type="ECO:0000256" key="1">
    <source>
        <dbReference type="SAM" id="MobiDB-lite"/>
    </source>
</evidence>
<keyword evidence="2" id="KW-1133">Transmembrane helix</keyword>
<dbReference type="EMBL" id="BJWL01000001">
    <property type="protein sequence ID" value="GFY80367.1"/>
    <property type="molecule type" value="Genomic_DNA"/>
</dbReference>
<feature type="transmembrane region" description="Helical" evidence="2">
    <location>
        <begin position="152"/>
        <end position="174"/>
    </location>
</feature>
<evidence type="ECO:0000313" key="4">
    <source>
        <dbReference type="Proteomes" id="UP000585474"/>
    </source>
</evidence>
<keyword evidence="4" id="KW-1185">Reference proteome</keyword>
<organism evidence="3 4">
    <name type="scientific">Actinidia rufa</name>
    <dbReference type="NCBI Taxonomy" id="165716"/>
    <lineage>
        <taxon>Eukaryota</taxon>
        <taxon>Viridiplantae</taxon>
        <taxon>Streptophyta</taxon>
        <taxon>Embryophyta</taxon>
        <taxon>Tracheophyta</taxon>
        <taxon>Spermatophyta</taxon>
        <taxon>Magnoliopsida</taxon>
        <taxon>eudicotyledons</taxon>
        <taxon>Gunneridae</taxon>
        <taxon>Pentapetalae</taxon>
        <taxon>asterids</taxon>
        <taxon>Ericales</taxon>
        <taxon>Actinidiaceae</taxon>
        <taxon>Actinidia</taxon>
    </lineage>
</organism>
<sequence length="184" mass="21158">MELGLHLRLHLHHLSARSIDNRHSPIHCCSHSNFNSGADNPLLRRRFTFHHTHFHYKATPTSGRPKYTYRYRNSLAEGEGEYEDEDGEEEEVTTSLDGDDEVDDDESSLSGFLSLSVKPDRNMALLDDYELEELDALPDPNHRSGSFSPPSLLFLFEFLCVNMLHFFIICFWVGDRGIASNSWK</sequence>
<comment type="caution">
    <text evidence="3">The sequence shown here is derived from an EMBL/GenBank/DDBJ whole genome shotgun (WGS) entry which is preliminary data.</text>
</comment>
<dbReference type="Proteomes" id="UP000585474">
    <property type="component" value="Unassembled WGS sequence"/>
</dbReference>
<feature type="region of interest" description="Disordered" evidence="1">
    <location>
        <begin position="78"/>
        <end position="104"/>
    </location>
</feature>
<keyword evidence="2" id="KW-0472">Membrane</keyword>
<gene>
    <name evidence="3" type="ORF">Acr_01g0001760</name>
</gene>
<evidence type="ECO:0000313" key="3">
    <source>
        <dbReference type="EMBL" id="GFY80367.1"/>
    </source>
</evidence>